<dbReference type="Proteomes" id="UP000251213">
    <property type="component" value="Unassembled WGS sequence"/>
</dbReference>
<evidence type="ECO:0000256" key="4">
    <source>
        <dbReference type="ARBA" id="ARBA00022679"/>
    </source>
</evidence>
<organism evidence="7 8">
    <name type="scientific">Thermoflavimicrobium daqui</name>
    <dbReference type="NCBI Taxonomy" id="2137476"/>
    <lineage>
        <taxon>Bacteria</taxon>
        <taxon>Bacillati</taxon>
        <taxon>Bacillota</taxon>
        <taxon>Bacilli</taxon>
        <taxon>Bacillales</taxon>
        <taxon>Thermoactinomycetaceae</taxon>
        <taxon>Thermoflavimicrobium</taxon>
    </lineage>
</organism>
<sequence>MNMVGIVLVSHSYELVHGLQQMLIQIQRDVPIAIAGGDEDGGLGTSALKIKNAVEEVYSDKGVVILFDLGSAFLNTELALEWIDKDKKVRIANAPLVEGAYGAVVQSGCGGTVEEVLRAAERAKQLNKVPSL</sequence>
<dbReference type="AlphaFoldDB" id="A0A364K4J0"/>
<dbReference type="GO" id="GO:0019563">
    <property type="term" value="P:glycerol catabolic process"/>
    <property type="evidence" value="ECO:0007669"/>
    <property type="project" value="InterPro"/>
</dbReference>
<comment type="caution">
    <text evidence="7">The sequence shown here is derived from an EMBL/GenBank/DDBJ whole genome shotgun (WGS) entry which is preliminary data.</text>
</comment>
<dbReference type="Pfam" id="PF03610">
    <property type="entry name" value="EIIA-man"/>
    <property type="match status" value="1"/>
</dbReference>
<dbReference type="PANTHER" id="PTHR38594:SF1">
    <property type="entry name" value="PEP-DEPENDENT DIHYDROXYACETONE KINASE, PHOSPHORYL DONOR SUBUNIT DHAM"/>
    <property type="match status" value="1"/>
</dbReference>
<keyword evidence="4" id="KW-0808">Transferase</keyword>
<keyword evidence="8" id="KW-1185">Reference proteome</keyword>
<proteinExistence type="predicted"/>
<dbReference type="InterPro" id="IPR039643">
    <property type="entry name" value="DhaM"/>
</dbReference>
<evidence type="ECO:0000256" key="1">
    <source>
        <dbReference type="ARBA" id="ARBA00001113"/>
    </source>
</evidence>
<dbReference type="EMBL" id="QJKK01000005">
    <property type="protein sequence ID" value="RAL24282.1"/>
    <property type="molecule type" value="Genomic_DNA"/>
</dbReference>
<comment type="catalytic activity">
    <reaction evidence="1">
        <text>dihydroxyacetone + phosphoenolpyruvate = dihydroxyacetone phosphate + pyruvate</text>
        <dbReference type="Rhea" id="RHEA:18381"/>
        <dbReference type="ChEBI" id="CHEBI:15361"/>
        <dbReference type="ChEBI" id="CHEBI:16016"/>
        <dbReference type="ChEBI" id="CHEBI:57642"/>
        <dbReference type="ChEBI" id="CHEBI:58702"/>
        <dbReference type="EC" id="2.7.1.121"/>
    </reaction>
</comment>
<keyword evidence="7" id="KW-0418">Kinase</keyword>
<evidence type="ECO:0000256" key="2">
    <source>
        <dbReference type="ARBA" id="ARBA00002788"/>
    </source>
</evidence>
<dbReference type="GO" id="GO:0009401">
    <property type="term" value="P:phosphoenolpyruvate-dependent sugar phosphotransferase system"/>
    <property type="evidence" value="ECO:0007669"/>
    <property type="project" value="InterPro"/>
</dbReference>
<dbReference type="RefSeq" id="WP_113659273.1">
    <property type="nucleotide sequence ID" value="NZ_KZ845667.1"/>
</dbReference>
<evidence type="ECO:0000256" key="3">
    <source>
        <dbReference type="ARBA" id="ARBA00012095"/>
    </source>
</evidence>
<dbReference type="NCBIfam" id="TIGR02364">
    <property type="entry name" value="dha_pts"/>
    <property type="match status" value="1"/>
</dbReference>
<comment type="function">
    <text evidence="2">Component of the dihydroxyacetone kinase complex, which is responsible for the phosphoenolpyruvate (PEP)-dependent phosphorylation of dihydroxyacetone. DhaM serves as the phosphoryl donor. Is phosphorylated by phosphoenolpyruvate in an EI- and HPr-dependent reaction, and a phosphorelay system on histidine residues finally leads to phosphoryl transfer to DhaL and dihydroxyacetone.</text>
</comment>
<dbReference type="PANTHER" id="PTHR38594">
    <property type="entry name" value="PEP-DEPENDENT DIHYDROXYACETONE KINASE, PHOSPHORYL DONOR SUBUNIT DHAM"/>
    <property type="match status" value="1"/>
</dbReference>
<evidence type="ECO:0000313" key="7">
    <source>
        <dbReference type="EMBL" id="RAL24282.1"/>
    </source>
</evidence>
<dbReference type="InterPro" id="IPR012844">
    <property type="entry name" value="DhaM_N"/>
</dbReference>
<dbReference type="InterPro" id="IPR004701">
    <property type="entry name" value="PTS_EIIA_man-typ"/>
</dbReference>
<dbReference type="SUPFAM" id="SSF53062">
    <property type="entry name" value="PTS system fructose IIA component-like"/>
    <property type="match status" value="1"/>
</dbReference>
<gene>
    <name evidence="7" type="ORF">DL897_11450</name>
</gene>
<dbReference type="GO" id="GO:0047324">
    <property type="term" value="F:phosphoenolpyruvate-glycerone phosphotransferase activity"/>
    <property type="evidence" value="ECO:0007669"/>
    <property type="project" value="UniProtKB-EC"/>
</dbReference>
<evidence type="ECO:0000256" key="5">
    <source>
        <dbReference type="ARBA" id="ARBA00046577"/>
    </source>
</evidence>
<dbReference type="PROSITE" id="PS51096">
    <property type="entry name" value="PTS_EIIA_TYPE_4"/>
    <property type="match status" value="1"/>
</dbReference>
<evidence type="ECO:0000259" key="6">
    <source>
        <dbReference type="PROSITE" id="PS51096"/>
    </source>
</evidence>
<dbReference type="EC" id="2.7.1.121" evidence="3"/>
<reference evidence="7 8" key="2">
    <citation type="submission" date="2018-06" db="EMBL/GenBank/DDBJ databases">
        <authorList>
            <person name="Zhirakovskaya E."/>
        </authorList>
    </citation>
    <scope>NUCLEOTIDE SEQUENCE [LARGE SCALE GENOMIC DNA]</scope>
    <source>
        <strain evidence="7 8">FBKL4.011</strain>
    </source>
</reference>
<reference evidence="7 8" key="1">
    <citation type="submission" date="2018-06" db="EMBL/GenBank/DDBJ databases">
        <title>Thermoflavimicrobium daqus sp. nov., a thermophilic microbe isolated from Moutai-flavour Daqu.</title>
        <authorList>
            <person name="Wang X."/>
            <person name="Zhou H."/>
        </authorList>
    </citation>
    <scope>NUCLEOTIDE SEQUENCE [LARGE SCALE GENOMIC DNA]</scope>
    <source>
        <strain evidence="7 8">FBKL4.011</strain>
    </source>
</reference>
<feature type="domain" description="PTS EIIA type-4" evidence="6">
    <location>
        <begin position="3"/>
        <end position="127"/>
    </location>
</feature>
<dbReference type="Gene3D" id="3.40.50.510">
    <property type="entry name" value="Phosphotransferase system, mannose-type IIA component"/>
    <property type="match status" value="1"/>
</dbReference>
<dbReference type="OrthoDB" id="7065393at2"/>
<dbReference type="InterPro" id="IPR036662">
    <property type="entry name" value="PTS_EIIA_man-typ_sf"/>
</dbReference>
<dbReference type="GO" id="GO:0016020">
    <property type="term" value="C:membrane"/>
    <property type="evidence" value="ECO:0007669"/>
    <property type="project" value="InterPro"/>
</dbReference>
<accession>A0A364K4J0</accession>
<comment type="subunit">
    <text evidence="5">Homodimer. The dihydroxyacetone kinase complex is composed of a homodimer of DhaM, a homodimer of DhaK and the subunit DhaL.</text>
</comment>
<name>A0A364K4J0_9BACL</name>
<protein>
    <recommendedName>
        <fullName evidence="3">phosphoenolpyruvate--glycerone phosphotransferase</fullName>
        <ecNumber evidence="3">2.7.1.121</ecNumber>
    </recommendedName>
</protein>
<evidence type="ECO:0000313" key="8">
    <source>
        <dbReference type="Proteomes" id="UP000251213"/>
    </source>
</evidence>